<sequence length="326" mass="34061">MGRIVAILLLLLVAALGALYLLGPRVATDTTLTFRDASIGADPDAYLAASEAKVANIRPGLAKEIVWAYPASRAKTPLSIVYIHGFSASKGEVRPLPDKVAAALGANLFFTRLAGHGQDNAAMGEASLNAWVNDTAEALAIGHAIGEKVIVVATSTGGSLAAWALAQPELAKDVVAVVLISPNFGVQASGAGLLTGPWGLQLAELLIGKERGFEPANDLQRQLWTWRYPTRATLPMAAIVKLARAQSYDKVTIPALFVVSDGDKVIRPDEAKAVAAAWGGPHELVAVDDPGDPSSHVLAGDAFSPKMTDPLAARIVEWIKSLGLGT</sequence>
<dbReference type="Proteomes" id="UP000193083">
    <property type="component" value="Unassembled WGS sequence"/>
</dbReference>
<dbReference type="AlphaFoldDB" id="A0A1X7PFN1"/>
<protein>
    <submittedName>
        <fullName evidence="2">Esterase/lipase</fullName>
    </submittedName>
</protein>
<dbReference type="InterPro" id="IPR029058">
    <property type="entry name" value="AB_hydrolase_fold"/>
</dbReference>
<dbReference type="RefSeq" id="WP_085465683.1">
    <property type="nucleotide sequence ID" value="NZ_FXBL01000004.1"/>
</dbReference>
<evidence type="ECO:0000313" key="3">
    <source>
        <dbReference type="Proteomes" id="UP000193083"/>
    </source>
</evidence>
<dbReference type="InterPro" id="IPR000073">
    <property type="entry name" value="AB_hydrolase_1"/>
</dbReference>
<proteinExistence type="predicted"/>
<dbReference type="Gene3D" id="3.40.50.1820">
    <property type="entry name" value="alpha/beta hydrolase"/>
    <property type="match status" value="1"/>
</dbReference>
<dbReference type="Pfam" id="PF12697">
    <property type="entry name" value="Abhydrolase_6"/>
    <property type="match status" value="1"/>
</dbReference>
<reference evidence="2 3" key="1">
    <citation type="submission" date="2017-04" db="EMBL/GenBank/DDBJ databases">
        <authorList>
            <person name="Afonso C.L."/>
            <person name="Miller P.J."/>
            <person name="Scott M.A."/>
            <person name="Spackman E."/>
            <person name="Goraichik I."/>
            <person name="Dimitrov K.M."/>
            <person name="Suarez D.L."/>
            <person name="Swayne D.E."/>
        </authorList>
    </citation>
    <scope>NUCLEOTIDE SEQUENCE [LARGE SCALE GENOMIC DNA]</scope>
    <source>
        <strain evidence="2 3">B5P</strain>
    </source>
</reference>
<evidence type="ECO:0000259" key="1">
    <source>
        <dbReference type="Pfam" id="PF12697"/>
    </source>
</evidence>
<accession>A0A1X7PFN1</accession>
<dbReference type="SUPFAM" id="SSF53474">
    <property type="entry name" value="alpha/beta-Hydrolases"/>
    <property type="match status" value="1"/>
</dbReference>
<gene>
    <name evidence="2" type="ORF">SAMN02982922_3929</name>
</gene>
<keyword evidence="3" id="KW-1185">Reference proteome</keyword>
<dbReference type="OrthoDB" id="5416147at2"/>
<organism evidence="2 3">
    <name type="scientific">Mesorhizobium australicum</name>
    <dbReference type="NCBI Taxonomy" id="536018"/>
    <lineage>
        <taxon>Bacteria</taxon>
        <taxon>Pseudomonadati</taxon>
        <taxon>Pseudomonadota</taxon>
        <taxon>Alphaproteobacteria</taxon>
        <taxon>Hyphomicrobiales</taxon>
        <taxon>Phyllobacteriaceae</taxon>
        <taxon>Mesorhizobium</taxon>
    </lineage>
</organism>
<feature type="domain" description="AB hydrolase-1" evidence="1">
    <location>
        <begin position="80"/>
        <end position="290"/>
    </location>
</feature>
<dbReference type="EMBL" id="FXBL01000004">
    <property type="protein sequence ID" value="SMH49525.1"/>
    <property type="molecule type" value="Genomic_DNA"/>
</dbReference>
<evidence type="ECO:0000313" key="2">
    <source>
        <dbReference type="EMBL" id="SMH49525.1"/>
    </source>
</evidence>
<name>A0A1X7PFN1_9HYPH</name>